<dbReference type="AlphaFoldDB" id="A0A1I8MSR4"/>
<dbReference type="EnsemblMetazoa" id="MDOA008089-RA">
    <property type="protein sequence ID" value="MDOA008089-PA"/>
    <property type="gene ID" value="MDOA008089"/>
</dbReference>
<feature type="active site" evidence="5">
    <location>
        <position position="23"/>
    </location>
</feature>
<dbReference type="EC" id="3.6.1.7" evidence="2 5"/>
<evidence type="ECO:0000256" key="4">
    <source>
        <dbReference type="ARBA" id="ARBA00047645"/>
    </source>
</evidence>
<organism evidence="8">
    <name type="scientific">Musca domestica</name>
    <name type="common">House fly</name>
    <dbReference type="NCBI Taxonomy" id="7370"/>
    <lineage>
        <taxon>Eukaryota</taxon>
        <taxon>Metazoa</taxon>
        <taxon>Ecdysozoa</taxon>
        <taxon>Arthropoda</taxon>
        <taxon>Hexapoda</taxon>
        <taxon>Insecta</taxon>
        <taxon>Pterygota</taxon>
        <taxon>Neoptera</taxon>
        <taxon>Endopterygota</taxon>
        <taxon>Diptera</taxon>
        <taxon>Brachycera</taxon>
        <taxon>Muscomorpha</taxon>
        <taxon>Muscoidea</taxon>
        <taxon>Muscidae</taxon>
        <taxon>Musca</taxon>
    </lineage>
</organism>
<dbReference type="PRINTS" id="PR00112">
    <property type="entry name" value="ACYLPHPHTASE"/>
</dbReference>
<evidence type="ECO:0000256" key="2">
    <source>
        <dbReference type="ARBA" id="ARBA00012150"/>
    </source>
</evidence>
<dbReference type="InterPro" id="IPR017968">
    <property type="entry name" value="Acylphosphatase_CS"/>
</dbReference>
<gene>
    <name evidence="8" type="primary">101895130</name>
</gene>
<dbReference type="PROSITE" id="PS00150">
    <property type="entry name" value="ACYLPHOSPHATASE_1"/>
    <property type="match status" value="1"/>
</dbReference>
<dbReference type="GO" id="GO:0003998">
    <property type="term" value="F:acylphosphatase activity"/>
    <property type="evidence" value="ECO:0007669"/>
    <property type="project" value="UniProtKB-EC"/>
</dbReference>
<dbReference type="FunFam" id="3.30.70.100:FF:000011">
    <property type="entry name" value="Acylphosphatase"/>
    <property type="match status" value="1"/>
</dbReference>
<feature type="active site" evidence="5">
    <location>
        <position position="41"/>
    </location>
</feature>
<dbReference type="VEuPathDB" id="VectorBase:MDOMA2_002279"/>
<feature type="domain" description="Acylphosphatase-like" evidence="7">
    <location>
        <begin position="8"/>
        <end position="98"/>
    </location>
</feature>
<dbReference type="Gene3D" id="3.30.70.100">
    <property type="match status" value="1"/>
</dbReference>
<evidence type="ECO:0000256" key="1">
    <source>
        <dbReference type="ARBA" id="ARBA00005614"/>
    </source>
</evidence>
<evidence type="ECO:0000256" key="6">
    <source>
        <dbReference type="RuleBase" id="RU004168"/>
    </source>
</evidence>
<dbReference type="STRING" id="7370.A0A1I8MSR4"/>
<dbReference type="PANTHER" id="PTHR10029:SF3">
    <property type="entry name" value="ACYLPHOSPHATASE-RELATED"/>
    <property type="match status" value="1"/>
</dbReference>
<evidence type="ECO:0000256" key="3">
    <source>
        <dbReference type="ARBA" id="ARBA00022801"/>
    </source>
</evidence>
<dbReference type="Pfam" id="PF00708">
    <property type="entry name" value="Acylphosphatase"/>
    <property type="match status" value="1"/>
</dbReference>
<dbReference type="SUPFAM" id="SSF54975">
    <property type="entry name" value="Acylphosphatase/BLUF domain-like"/>
    <property type="match status" value="1"/>
</dbReference>
<keyword evidence="3 5" id="KW-0378">Hydrolase</keyword>
<dbReference type="eggNOG" id="KOG3360">
    <property type="taxonomic scope" value="Eukaryota"/>
</dbReference>
<name>A0A1I8MSR4_MUSDO</name>
<evidence type="ECO:0000256" key="5">
    <source>
        <dbReference type="PROSITE-ProRule" id="PRU00520"/>
    </source>
</evidence>
<protein>
    <recommendedName>
        <fullName evidence="2 5">acylphosphatase</fullName>
        <ecNumber evidence="2 5">3.6.1.7</ecNumber>
    </recommendedName>
</protein>
<evidence type="ECO:0000259" key="7">
    <source>
        <dbReference type="PROSITE" id="PS51160"/>
    </source>
</evidence>
<comment type="catalytic activity">
    <reaction evidence="4 5">
        <text>an acyl phosphate + H2O = a carboxylate + phosphate + H(+)</text>
        <dbReference type="Rhea" id="RHEA:14965"/>
        <dbReference type="ChEBI" id="CHEBI:15377"/>
        <dbReference type="ChEBI" id="CHEBI:15378"/>
        <dbReference type="ChEBI" id="CHEBI:29067"/>
        <dbReference type="ChEBI" id="CHEBI:43474"/>
        <dbReference type="ChEBI" id="CHEBI:59918"/>
        <dbReference type="EC" id="3.6.1.7"/>
    </reaction>
</comment>
<dbReference type="VEuPathDB" id="VectorBase:MDOA008089"/>
<dbReference type="PANTHER" id="PTHR10029">
    <property type="entry name" value="ACYLPHOSPHATASE"/>
    <property type="match status" value="1"/>
</dbReference>
<proteinExistence type="inferred from homology"/>
<dbReference type="InterPro" id="IPR036046">
    <property type="entry name" value="Acylphosphatase-like_dom_sf"/>
</dbReference>
<dbReference type="InterPro" id="IPR020456">
    <property type="entry name" value="Acylphosphatase"/>
</dbReference>
<sequence>MGSRQLYNCDFEVFGKVQGVFFRKYTQKKAKELGIHGWIMNTPEGTVKGQMEGTQTELNEMKTWLTHKGSPKSQIDKAFFGDMRPMEMYSHKSFAINK</sequence>
<comment type="similarity">
    <text evidence="1 6">Belongs to the acylphosphatase family.</text>
</comment>
<accession>A0A1I8MSR4</accession>
<dbReference type="InterPro" id="IPR001792">
    <property type="entry name" value="Acylphosphatase-like_dom"/>
</dbReference>
<evidence type="ECO:0000313" key="8">
    <source>
        <dbReference type="EnsemblMetazoa" id="MDOA008089-PA"/>
    </source>
</evidence>
<reference evidence="8" key="1">
    <citation type="submission" date="2020-05" db="UniProtKB">
        <authorList>
            <consortium name="EnsemblMetazoa"/>
        </authorList>
    </citation>
    <scope>IDENTIFICATION</scope>
    <source>
        <strain evidence="8">Aabys</strain>
    </source>
</reference>
<dbReference type="PROSITE" id="PS51160">
    <property type="entry name" value="ACYLPHOSPHATASE_3"/>
    <property type="match status" value="1"/>
</dbReference>